<dbReference type="RefSeq" id="WP_284303078.1">
    <property type="nucleotide sequence ID" value="NZ_BSUO01000001.1"/>
</dbReference>
<keyword evidence="7" id="KW-0249">Electron transport</keyword>
<dbReference type="PANTHER" id="PTHR43177:SF5">
    <property type="entry name" value="ANAEROBIC DIMETHYL SULFOXIDE REDUCTASE CHAIN B-RELATED"/>
    <property type="match status" value="1"/>
</dbReference>
<evidence type="ECO:0000256" key="5">
    <source>
        <dbReference type="ARBA" id="ARBA00022723"/>
    </source>
</evidence>
<evidence type="ECO:0000256" key="8">
    <source>
        <dbReference type="ARBA" id="ARBA00023004"/>
    </source>
</evidence>
<evidence type="ECO:0000313" key="13">
    <source>
        <dbReference type="Proteomes" id="UP001157126"/>
    </source>
</evidence>
<dbReference type="SUPFAM" id="SSF54862">
    <property type="entry name" value="4Fe-4S ferredoxins"/>
    <property type="match status" value="1"/>
</dbReference>
<sequence>MAELRKPAFHIDQANCTGCKACQIACKDKHDLPDGVIWRRVAEYSGGTWTPNETDGTYRQDVFTYYTSVACNHCENPICVESCPTTAMHVGEMGIVEVDQSKCIGCRYCEMACPYSAPAYNAQTGTMTKCNFCKDRILEGGTPACVESCPSRVIDFGDYDDLVAKYGGDANIAPLPSPDITKPHLLVTPHPKAVPSGSDAGRVNNPTEL</sequence>
<evidence type="ECO:0000256" key="2">
    <source>
        <dbReference type="ARBA" id="ARBA00003584"/>
    </source>
</evidence>
<comment type="function">
    <text evidence="2">Electron transfer subunit of the terminal reductase during anaerobic growth on various sulfoxide and N-oxide compounds.</text>
</comment>
<dbReference type="Gene3D" id="3.30.70.20">
    <property type="match status" value="2"/>
</dbReference>
<evidence type="ECO:0000256" key="10">
    <source>
        <dbReference type="SAM" id="MobiDB-lite"/>
    </source>
</evidence>
<dbReference type="Pfam" id="PF13247">
    <property type="entry name" value="Fer4_11"/>
    <property type="match status" value="1"/>
</dbReference>
<evidence type="ECO:0000256" key="4">
    <source>
        <dbReference type="ARBA" id="ARBA00022485"/>
    </source>
</evidence>
<feature type="domain" description="4Fe-4S ferredoxin-type" evidence="11">
    <location>
        <begin position="7"/>
        <end position="35"/>
    </location>
</feature>
<evidence type="ECO:0000256" key="1">
    <source>
        <dbReference type="ARBA" id="ARBA00001966"/>
    </source>
</evidence>
<keyword evidence="4" id="KW-0004">4Fe-4S</keyword>
<dbReference type="InterPro" id="IPR050954">
    <property type="entry name" value="ET_IronSulfur_Cluster-Binding"/>
</dbReference>
<feature type="domain" description="4Fe-4S ferredoxin-type" evidence="11">
    <location>
        <begin position="61"/>
        <end position="93"/>
    </location>
</feature>
<evidence type="ECO:0000259" key="11">
    <source>
        <dbReference type="PROSITE" id="PS51379"/>
    </source>
</evidence>
<dbReference type="NCBIfam" id="TIGR02951">
    <property type="entry name" value="DMSO_dmsB"/>
    <property type="match status" value="1"/>
</dbReference>
<dbReference type="InterPro" id="IPR017896">
    <property type="entry name" value="4Fe4S_Fe-S-bd"/>
</dbReference>
<dbReference type="PROSITE" id="PS00198">
    <property type="entry name" value="4FE4S_FER_1"/>
    <property type="match status" value="1"/>
</dbReference>
<name>A0ABQ6IPS1_9MICO</name>
<gene>
    <name evidence="12" type="ORF">GCM10025883_11360</name>
</gene>
<evidence type="ECO:0000256" key="3">
    <source>
        <dbReference type="ARBA" id="ARBA00022448"/>
    </source>
</evidence>
<dbReference type="PANTHER" id="PTHR43177">
    <property type="entry name" value="PROTEIN NRFC"/>
    <property type="match status" value="1"/>
</dbReference>
<protein>
    <submittedName>
        <fullName evidence="12">Dimethylsulfoxide reductase, chain B</fullName>
    </submittedName>
</protein>
<dbReference type="EMBL" id="BSUO01000001">
    <property type="protein sequence ID" value="GMA39091.1"/>
    <property type="molecule type" value="Genomic_DNA"/>
</dbReference>
<keyword evidence="8" id="KW-0408">Iron</keyword>
<evidence type="ECO:0000313" key="12">
    <source>
        <dbReference type="EMBL" id="GMA39091.1"/>
    </source>
</evidence>
<keyword evidence="13" id="KW-1185">Reference proteome</keyword>
<dbReference type="CDD" id="cd16371">
    <property type="entry name" value="DMSOR_beta_like"/>
    <property type="match status" value="1"/>
</dbReference>
<feature type="domain" description="4Fe-4S ferredoxin-type" evidence="11">
    <location>
        <begin position="94"/>
        <end position="123"/>
    </location>
</feature>
<keyword evidence="5" id="KW-0479">Metal-binding</keyword>
<dbReference type="InterPro" id="IPR014297">
    <property type="entry name" value="DMSO_DmsB"/>
</dbReference>
<keyword evidence="6" id="KW-0677">Repeat</keyword>
<dbReference type="InterPro" id="IPR017900">
    <property type="entry name" value="4Fe4S_Fe_S_CS"/>
</dbReference>
<keyword evidence="3" id="KW-0813">Transport</keyword>
<comment type="caution">
    <text evidence="12">The sequence shown here is derived from an EMBL/GenBank/DDBJ whole genome shotgun (WGS) entry which is preliminary data.</text>
</comment>
<dbReference type="PROSITE" id="PS51379">
    <property type="entry name" value="4FE4S_FER_2"/>
    <property type="match status" value="3"/>
</dbReference>
<evidence type="ECO:0000256" key="6">
    <source>
        <dbReference type="ARBA" id="ARBA00022737"/>
    </source>
</evidence>
<evidence type="ECO:0000256" key="7">
    <source>
        <dbReference type="ARBA" id="ARBA00022982"/>
    </source>
</evidence>
<comment type="cofactor">
    <cofactor evidence="1">
        <name>[4Fe-4S] cluster</name>
        <dbReference type="ChEBI" id="CHEBI:49883"/>
    </cofactor>
</comment>
<keyword evidence="9" id="KW-0411">Iron-sulfur</keyword>
<dbReference type="Proteomes" id="UP001157126">
    <property type="component" value="Unassembled WGS sequence"/>
</dbReference>
<accession>A0ABQ6IPS1</accession>
<proteinExistence type="predicted"/>
<reference evidence="13" key="1">
    <citation type="journal article" date="2019" name="Int. J. Syst. Evol. Microbiol.">
        <title>The Global Catalogue of Microorganisms (GCM) 10K type strain sequencing project: providing services to taxonomists for standard genome sequencing and annotation.</title>
        <authorList>
            <consortium name="The Broad Institute Genomics Platform"/>
            <consortium name="The Broad Institute Genome Sequencing Center for Infectious Disease"/>
            <person name="Wu L."/>
            <person name="Ma J."/>
        </authorList>
    </citation>
    <scope>NUCLEOTIDE SEQUENCE [LARGE SCALE GENOMIC DNA]</scope>
    <source>
        <strain evidence="13">NBRC 113072</strain>
    </source>
</reference>
<organism evidence="12 13">
    <name type="scientific">Mobilicoccus caccae</name>
    <dbReference type="NCBI Taxonomy" id="1859295"/>
    <lineage>
        <taxon>Bacteria</taxon>
        <taxon>Bacillati</taxon>
        <taxon>Actinomycetota</taxon>
        <taxon>Actinomycetes</taxon>
        <taxon>Micrococcales</taxon>
        <taxon>Dermatophilaceae</taxon>
        <taxon>Mobilicoccus</taxon>
    </lineage>
</organism>
<evidence type="ECO:0000256" key="9">
    <source>
        <dbReference type="ARBA" id="ARBA00023014"/>
    </source>
</evidence>
<feature type="region of interest" description="Disordered" evidence="10">
    <location>
        <begin position="188"/>
        <end position="209"/>
    </location>
</feature>